<organism evidence="1 2">
    <name type="scientific">Corchorus olitorius</name>
    <dbReference type="NCBI Taxonomy" id="93759"/>
    <lineage>
        <taxon>Eukaryota</taxon>
        <taxon>Viridiplantae</taxon>
        <taxon>Streptophyta</taxon>
        <taxon>Embryophyta</taxon>
        <taxon>Tracheophyta</taxon>
        <taxon>Spermatophyta</taxon>
        <taxon>Magnoliopsida</taxon>
        <taxon>eudicotyledons</taxon>
        <taxon>Gunneridae</taxon>
        <taxon>Pentapetalae</taxon>
        <taxon>rosids</taxon>
        <taxon>malvids</taxon>
        <taxon>Malvales</taxon>
        <taxon>Malvaceae</taxon>
        <taxon>Grewioideae</taxon>
        <taxon>Apeibeae</taxon>
        <taxon>Corchorus</taxon>
    </lineage>
</organism>
<evidence type="ECO:0000313" key="1">
    <source>
        <dbReference type="EMBL" id="OMP00979.1"/>
    </source>
</evidence>
<proteinExistence type="predicted"/>
<gene>
    <name evidence="1" type="ORF">COLO4_12234</name>
</gene>
<accession>A0A1R3K1L4</accession>
<evidence type="ECO:0000313" key="2">
    <source>
        <dbReference type="Proteomes" id="UP000187203"/>
    </source>
</evidence>
<protein>
    <submittedName>
        <fullName evidence="1">Uncharacterized protein</fullName>
    </submittedName>
</protein>
<sequence length="87" mass="9392">MVSRSHGLTLSTLKVSLVTANSLSLPLSSLPLYFSLCFTSHGLTLSPLNVVNLSVWIFIDGQEDVVNYICDDEDIKAISFVGSNTVS</sequence>
<dbReference type="AlphaFoldDB" id="A0A1R3K1L4"/>
<reference evidence="2" key="1">
    <citation type="submission" date="2013-09" db="EMBL/GenBank/DDBJ databases">
        <title>Corchorus olitorius genome sequencing.</title>
        <authorList>
            <person name="Alam M."/>
            <person name="Haque M.S."/>
            <person name="Islam M.S."/>
            <person name="Emdad E.M."/>
            <person name="Islam M.M."/>
            <person name="Ahmed B."/>
            <person name="Halim A."/>
            <person name="Hossen Q.M.M."/>
            <person name="Hossain M.Z."/>
            <person name="Ahmed R."/>
            <person name="Khan M.M."/>
            <person name="Islam R."/>
            <person name="Rashid M.M."/>
            <person name="Khan S.A."/>
            <person name="Rahman M.S."/>
            <person name="Alam M."/>
            <person name="Yahiya A.S."/>
            <person name="Khan M.S."/>
            <person name="Azam M.S."/>
            <person name="Haque T."/>
            <person name="Lashkar M.Z.H."/>
            <person name="Akhand A.I."/>
            <person name="Morshed G."/>
            <person name="Roy S."/>
            <person name="Uddin K.S."/>
            <person name="Rabeya T."/>
            <person name="Hossain A.S."/>
            <person name="Chowdhury A."/>
            <person name="Snigdha A.R."/>
            <person name="Mortoza M.S."/>
            <person name="Matin S.A."/>
            <person name="Hoque S.M.E."/>
            <person name="Islam M.K."/>
            <person name="Roy D.K."/>
            <person name="Haider R."/>
            <person name="Moosa M.M."/>
            <person name="Elias S.M."/>
            <person name="Hasan A.M."/>
            <person name="Jahan S."/>
            <person name="Shafiuddin M."/>
            <person name="Mahmood N."/>
            <person name="Shommy N.S."/>
        </authorList>
    </citation>
    <scope>NUCLEOTIDE SEQUENCE [LARGE SCALE GENOMIC DNA]</scope>
    <source>
        <strain evidence="2">cv. O-4</strain>
    </source>
</reference>
<name>A0A1R3K1L4_9ROSI</name>
<dbReference type="EMBL" id="AWUE01014873">
    <property type="protein sequence ID" value="OMP00979.1"/>
    <property type="molecule type" value="Genomic_DNA"/>
</dbReference>
<dbReference type="OrthoDB" id="1745599at2759"/>
<comment type="caution">
    <text evidence="1">The sequence shown here is derived from an EMBL/GenBank/DDBJ whole genome shotgun (WGS) entry which is preliminary data.</text>
</comment>
<dbReference type="Proteomes" id="UP000187203">
    <property type="component" value="Unassembled WGS sequence"/>
</dbReference>
<keyword evidence="2" id="KW-1185">Reference proteome</keyword>